<evidence type="ECO:0000313" key="2">
    <source>
        <dbReference type="EMBL" id="OGG08169.1"/>
    </source>
</evidence>
<evidence type="ECO:0000256" key="1">
    <source>
        <dbReference type="SAM" id="SignalP"/>
    </source>
</evidence>
<feature type="chain" id="PRO_5009522834" evidence="1">
    <location>
        <begin position="24"/>
        <end position="197"/>
    </location>
</feature>
<keyword evidence="1" id="KW-0732">Signal</keyword>
<dbReference type="AlphaFoldDB" id="A0A1F5Z6U8"/>
<dbReference type="Proteomes" id="UP000177354">
    <property type="component" value="Unassembled WGS sequence"/>
</dbReference>
<accession>A0A1F5Z6U8</accession>
<organism evidence="2 3">
    <name type="scientific">Candidatus Gottesmanbacteria bacterium RIFCSPHIGHO2_01_FULL_40_15</name>
    <dbReference type="NCBI Taxonomy" id="1798376"/>
    <lineage>
        <taxon>Bacteria</taxon>
        <taxon>Candidatus Gottesmaniibacteriota</taxon>
    </lineage>
</organism>
<evidence type="ECO:0000313" key="3">
    <source>
        <dbReference type="Proteomes" id="UP000177354"/>
    </source>
</evidence>
<feature type="signal peptide" evidence="1">
    <location>
        <begin position="1"/>
        <end position="23"/>
    </location>
</feature>
<comment type="caution">
    <text evidence="2">The sequence shown here is derived from an EMBL/GenBank/DDBJ whole genome shotgun (WGS) entry which is preliminary data.</text>
</comment>
<name>A0A1F5Z6U8_9BACT</name>
<dbReference type="EMBL" id="MFJF01000005">
    <property type="protein sequence ID" value="OGG08169.1"/>
    <property type="molecule type" value="Genomic_DNA"/>
</dbReference>
<sequence length="197" mass="20353">MKKIWGALLGGGMLLAAAMPALASDTKCVNRITGPFSRNRCVVKDGQSANVNTAQFAYVNNNVAIRANTGGNTSNFNTITGGVDTGGIEAGVKLVTYANNTGVYVTQVDEGGGGHGSNSITGPFSTNTVYVNDGQNANVLTFQKANVNNNVNISANTGNNKCNFNTICKNGVESGDVTAGVIVKNMVNNAQVEVTQL</sequence>
<protein>
    <submittedName>
        <fullName evidence="2">Uncharacterized protein</fullName>
    </submittedName>
</protein>
<gene>
    <name evidence="2" type="ORF">A2777_02170</name>
</gene>
<proteinExistence type="predicted"/>
<reference evidence="2 3" key="1">
    <citation type="journal article" date="2016" name="Nat. Commun.">
        <title>Thousands of microbial genomes shed light on interconnected biogeochemical processes in an aquifer system.</title>
        <authorList>
            <person name="Anantharaman K."/>
            <person name="Brown C.T."/>
            <person name="Hug L.A."/>
            <person name="Sharon I."/>
            <person name="Castelle C.J."/>
            <person name="Probst A.J."/>
            <person name="Thomas B.C."/>
            <person name="Singh A."/>
            <person name="Wilkins M.J."/>
            <person name="Karaoz U."/>
            <person name="Brodie E.L."/>
            <person name="Williams K.H."/>
            <person name="Hubbard S.S."/>
            <person name="Banfield J.F."/>
        </authorList>
    </citation>
    <scope>NUCLEOTIDE SEQUENCE [LARGE SCALE GENOMIC DNA]</scope>
</reference>